<accession>A0A7J7VE57</accession>
<evidence type="ECO:0000313" key="1">
    <source>
        <dbReference type="EMBL" id="KAF6323409.1"/>
    </source>
</evidence>
<proteinExistence type="predicted"/>
<protein>
    <submittedName>
        <fullName evidence="1">Uncharacterized protein</fullName>
    </submittedName>
</protein>
<dbReference type="EMBL" id="JACAGC010000013">
    <property type="protein sequence ID" value="KAF6323409.1"/>
    <property type="molecule type" value="Genomic_DNA"/>
</dbReference>
<organism evidence="1 2">
    <name type="scientific">Rhinolophus ferrumequinum</name>
    <name type="common">Greater horseshoe bat</name>
    <dbReference type="NCBI Taxonomy" id="59479"/>
    <lineage>
        <taxon>Eukaryota</taxon>
        <taxon>Metazoa</taxon>
        <taxon>Chordata</taxon>
        <taxon>Craniata</taxon>
        <taxon>Vertebrata</taxon>
        <taxon>Euteleostomi</taxon>
        <taxon>Mammalia</taxon>
        <taxon>Eutheria</taxon>
        <taxon>Laurasiatheria</taxon>
        <taxon>Chiroptera</taxon>
        <taxon>Yinpterochiroptera</taxon>
        <taxon>Rhinolophoidea</taxon>
        <taxon>Rhinolophidae</taxon>
        <taxon>Rhinolophinae</taxon>
        <taxon>Rhinolophus</taxon>
    </lineage>
</organism>
<comment type="caution">
    <text evidence="1">The sequence shown here is derived from an EMBL/GenBank/DDBJ whole genome shotgun (WGS) entry which is preliminary data.</text>
</comment>
<dbReference type="PANTHER" id="PTHR19446">
    <property type="entry name" value="REVERSE TRANSCRIPTASES"/>
    <property type="match status" value="1"/>
</dbReference>
<name>A0A7J7VE57_RHIFE</name>
<dbReference type="AlphaFoldDB" id="A0A7J7VE57"/>
<gene>
    <name evidence="1" type="ORF">mRhiFer1_008386</name>
</gene>
<evidence type="ECO:0000313" key="2">
    <source>
        <dbReference type="Proteomes" id="UP000585614"/>
    </source>
</evidence>
<sequence length="127" mass="15021">MCKRMKLDCCLSPFTKINSKWIKDLSMRPETINCIEENIGTKLMDLGFKEHFMNLTPKAREVKTKINEWEYIKLKSFCTTKEIINTIKRQPTEWEKIFANSASEKGLISKIYKELMQLNNKKNKQPN</sequence>
<reference evidence="1 2" key="1">
    <citation type="journal article" date="2020" name="Nature">
        <title>Six reference-quality genomes reveal evolution of bat adaptations.</title>
        <authorList>
            <person name="Jebb D."/>
            <person name="Huang Z."/>
            <person name="Pippel M."/>
            <person name="Hughes G.M."/>
            <person name="Lavrichenko K."/>
            <person name="Devanna P."/>
            <person name="Winkler S."/>
            <person name="Jermiin L.S."/>
            <person name="Skirmuntt E.C."/>
            <person name="Katzourakis A."/>
            <person name="Burkitt-Gray L."/>
            <person name="Ray D.A."/>
            <person name="Sullivan K.A.M."/>
            <person name="Roscito J.G."/>
            <person name="Kirilenko B.M."/>
            <person name="Davalos L.M."/>
            <person name="Corthals A.P."/>
            <person name="Power M.L."/>
            <person name="Jones G."/>
            <person name="Ransome R.D."/>
            <person name="Dechmann D.K.N."/>
            <person name="Locatelli A.G."/>
            <person name="Puechmaille S.J."/>
            <person name="Fedrigo O."/>
            <person name="Jarvis E.D."/>
            <person name="Hiller M."/>
            <person name="Vernes S.C."/>
            <person name="Myers E.W."/>
            <person name="Teeling E.C."/>
        </authorList>
    </citation>
    <scope>NUCLEOTIDE SEQUENCE [LARGE SCALE GENOMIC DNA]</scope>
    <source>
        <strain evidence="1">MRhiFer1</strain>
        <tissue evidence="1">Lung</tissue>
    </source>
</reference>
<dbReference type="Proteomes" id="UP000585614">
    <property type="component" value="Unassembled WGS sequence"/>
</dbReference>